<keyword evidence="4" id="KW-1185">Reference proteome</keyword>
<feature type="chain" id="PRO_5022042762" evidence="2">
    <location>
        <begin position="24"/>
        <end position="475"/>
    </location>
</feature>
<organism evidence="3 4">
    <name type="scientific">Lacipirellula limnantheis</name>
    <dbReference type="NCBI Taxonomy" id="2528024"/>
    <lineage>
        <taxon>Bacteria</taxon>
        <taxon>Pseudomonadati</taxon>
        <taxon>Planctomycetota</taxon>
        <taxon>Planctomycetia</taxon>
        <taxon>Pirellulales</taxon>
        <taxon>Lacipirellulaceae</taxon>
        <taxon>Lacipirellula</taxon>
    </lineage>
</organism>
<dbReference type="RefSeq" id="WP_145431737.1">
    <property type="nucleotide sequence ID" value="NZ_CP036339.1"/>
</dbReference>
<keyword evidence="2" id="KW-0732">Signal</keyword>
<accession>A0A517TUU7</accession>
<proteinExistence type="predicted"/>
<feature type="region of interest" description="Disordered" evidence="1">
    <location>
        <begin position="432"/>
        <end position="475"/>
    </location>
</feature>
<dbReference type="PROSITE" id="PS51257">
    <property type="entry name" value="PROKAR_LIPOPROTEIN"/>
    <property type="match status" value="1"/>
</dbReference>
<gene>
    <name evidence="3" type="primary">bamD_1</name>
    <name evidence="3" type="ORF">I41_13090</name>
</gene>
<name>A0A517TUU7_9BACT</name>
<feature type="signal peptide" evidence="2">
    <location>
        <begin position="1"/>
        <end position="23"/>
    </location>
</feature>
<evidence type="ECO:0000256" key="1">
    <source>
        <dbReference type="SAM" id="MobiDB-lite"/>
    </source>
</evidence>
<sequence length="475" mass="53093" precursor="true">MPSTRPLLSAFTAVALLTVGGCAALHLPAPRAPWSGDPNAPVGTADWWKAHKKKAVFEPGKGHQVAGVEGYFDDQGRPINAKVQKVVTKADDGGGLLGDTSFKERVSGLKEQVGLGPDQAQAQKDFDEAETLFRREEYGDAAKLYKKAFKAWPDSQLEQDAMFKQAEALFYAANYSKSSNAYEALIRKYPNSPHLDKVITRQFSIARYWEQYHNYNPNWLTTPNFIDRTRPLFDTIGRSMKNYENIRLNDPTGPLADDAIMAMGNSYFLRGRYGDADMQYELLRKEYPRSDHQYDAHILGLQCKLRKYQGPSYDGTPLEEAQVLVKQLKVQFNGQLDDDQRQRLAEVDGMLKKEIATRDFQMAQHFDGIEEYGSARLYYARVMKEYPQTPLADQSKIRLAEIGGEPDRPTSMIEPVLKLLPENAERAAIAQVPLIEPKATPASPSGPVRSGIMTATGQQPASQPGDGSNDPTIRR</sequence>
<dbReference type="KEGG" id="llh:I41_13090"/>
<dbReference type="InterPro" id="IPR011990">
    <property type="entry name" value="TPR-like_helical_dom_sf"/>
</dbReference>
<reference evidence="3 4" key="1">
    <citation type="submission" date="2019-02" db="EMBL/GenBank/DDBJ databases">
        <title>Deep-cultivation of Planctomycetes and their phenomic and genomic characterization uncovers novel biology.</title>
        <authorList>
            <person name="Wiegand S."/>
            <person name="Jogler M."/>
            <person name="Boedeker C."/>
            <person name="Pinto D."/>
            <person name="Vollmers J."/>
            <person name="Rivas-Marin E."/>
            <person name="Kohn T."/>
            <person name="Peeters S.H."/>
            <person name="Heuer A."/>
            <person name="Rast P."/>
            <person name="Oberbeckmann S."/>
            <person name="Bunk B."/>
            <person name="Jeske O."/>
            <person name="Meyerdierks A."/>
            <person name="Storesund J.E."/>
            <person name="Kallscheuer N."/>
            <person name="Luecker S."/>
            <person name="Lage O.M."/>
            <person name="Pohl T."/>
            <person name="Merkel B.J."/>
            <person name="Hornburger P."/>
            <person name="Mueller R.-W."/>
            <person name="Bruemmer F."/>
            <person name="Labrenz M."/>
            <person name="Spormann A.M."/>
            <person name="Op den Camp H."/>
            <person name="Overmann J."/>
            <person name="Amann R."/>
            <person name="Jetten M.S.M."/>
            <person name="Mascher T."/>
            <person name="Medema M.H."/>
            <person name="Devos D.P."/>
            <person name="Kaster A.-K."/>
            <person name="Ovreas L."/>
            <person name="Rohde M."/>
            <person name="Galperin M.Y."/>
            <person name="Jogler C."/>
        </authorList>
    </citation>
    <scope>NUCLEOTIDE SEQUENCE [LARGE SCALE GENOMIC DNA]</scope>
    <source>
        <strain evidence="3 4">I41</strain>
    </source>
</reference>
<feature type="compositionally biased region" description="Polar residues" evidence="1">
    <location>
        <begin position="453"/>
        <end position="475"/>
    </location>
</feature>
<evidence type="ECO:0000313" key="4">
    <source>
        <dbReference type="Proteomes" id="UP000317909"/>
    </source>
</evidence>
<evidence type="ECO:0000256" key="2">
    <source>
        <dbReference type="SAM" id="SignalP"/>
    </source>
</evidence>
<dbReference type="AlphaFoldDB" id="A0A517TUU7"/>
<evidence type="ECO:0000313" key="3">
    <source>
        <dbReference type="EMBL" id="QDT72142.1"/>
    </source>
</evidence>
<dbReference type="EMBL" id="CP036339">
    <property type="protein sequence ID" value="QDT72142.1"/>
    <property type="molecule type" value="Genomic_DNA"/>
</dbReference>
<protein>
    <submittedName>
        <fullName evidence="3">Outer membrane protein assembly factor BamD</fullName>
    </submittedName>
</protein>
<dbReference type="OrthoDB" id="274477at2"/>
<dbReference type="Pfam" id="PF13174">
    <property type="entry name" value="TPR_6"/>
    <property type="match status" value="2"/>
</dbReference>
<dbReference type="InterPro" id="IPR019734">
    <property type="entry name" value="TPR_rpt"/>
</dbReference>
<dbReference type="Gene3D" id="1.25.40.10">
    <property type="entry name" value="Tetratricopeptide repeat domain"/>
    <property type="match status" value="2"/>
</dbReference>
<dbReference type="Proteomes" id="UP000317909">
    <property type="component" value="Chromosome"/>
</dbReference>
<dbReference type="SUPFAM" id="SSF48452">
    <property type="entry name" value="TPR-like"/>
    <property type="match status" value="1"/>
</dbReference>